<proteinExistence type="predicted"/>
<gene>
    <name evidence="1" type="ORF">UIB01_09865</name>
</gene>
<dbReference type="EMBL" id="CP007509">
    <property type="protein sequence ID" value="AHY42769.1"/>
    <property type="molecule type" value="Genomic_DNA"/>
</dbReference>
<evidence type="ECO:0000313" key="2">
    <source>
        <dbReference type="Proteomes" id="UP000025238"/>
    </source>
</evidence>
<dbReference type="AlphaFoldDB" id="A0A023WSH4"/>
<dbReference type="KEGG" id="pstu:UIB01_09865"/>
<dbReference type="Proteomes" id="UP000025238">
    <property type="component" value="Chromosome"/>
</dbReference>
<name>A0A023WSH4_STUST</name>
<protein>
    <submittedName>
        <fullName evidence="1">Uncharacterized protein</fullName>
    </submittedName>
</protein>
<evidence type="ECO:0000313" key="1">
    <source>
        <dbReference type="EMBL" id="AHY42769.1"/>
    </source>
</evidence>
<sequence>MIKRSPISSEDVMNAFAMDFEPGSEVLKKYLADYPQFAADLVDLARELSRQVDEDLPLSAQELAAVSAKMVRLRESAVTVEILQTASPRTFAAAAKALGLPMQVGVAISERRIDVTTLPSRFLERLANALQTSVSVVQSFLLLPAQASALRANKSDDKPAPAEKVPLERLLREAGMDEERISRLLHGDD</sequence>
<reference evidence="1 2" key="1">
    <citation type="submission" date="2014-03" db="EMBL/GenBank/DDBJ databases">
        <title>Complete genome sequence of Pseudomonas stutzeri 19SMN4.</title>
        <authorList>
            <person name="Brunet-Galmes I."/>
            <person name="Nogales B."/>
            <person name="Busquets A."/>
            <person name="Pena A."/>
            <person name="Gomila M."/>
            <person name="Garcia-Valdes E."/>
            <person name="Lalucat J."/>
            <person name="Bennasar A."/>
            <person name="Bosch R."/>
        </authorList>
    </citation>
    <scope>NUCLEOTIDE SEQUENCE [LARGE SCALE GENOMIC DNA]</scope>
    <source>
        <strain evidence="1 2">19SMN4</strain>
    </source>
</reference>
<dbReference type="PATRIC" id="fig|316.97.peg.1976"/>
<organism evidence="1 2">
    <name type="scientific">Stutzerimonas stutzeri</name>
    <name type="common">Pseudomonas stutzeri</name>
    <dbReference type="NCBI Taxonomy" id="316"/>
    <lineage>
        <taxon>Bacteria</taxon>
        <taxon>Pseudomonadati</taxon>
        <taxon>Pseudomonadota</taxon>
        <taxon>Gammaproteobacteria</taxon>
        <taxon>Pseudomonadales</taxon>
        <taxon>Pseudomonadaceae</taxon>
        <taxon>Stutzerimonas</taxon>
    </lineage>
</organism>
<accession>A0A023WSH4</accession>